<dbReference type="Proteomes" id="UP000075809">
    <property type="component" value="Unassembled WGS sequence"/>
</dbReference>
<organism evidence="9 10">
    <name type="scientific">Mycetomoellerius zeteki</name>
    <dbReference type="NCBI Taxonomy" id="64791"/>
    <lineage>
        <taxon>Eukaryota</taxon>
        <taxon>Metazoa</taxon>
        <taxon>Ecdysozoa</taxon>
        <taxon>Arthropoda</taxon>
        <taxon>Hexapoda</taxon>
        <taxon>Insecta</taxon>
        <taxon>Pterygota</taxon>
        <taxon>Neoptera</taxon>
        <taxon>Endopterygota</taxon>
        <taxon>Hymenoptera</taxon>
        <taxon>Apocrita</taxon>
        <taxon>Aculeata</taxon>
        <taxon>Formicoidea</taxon>
        <taxon>Formicidae</taxon>
        <taxon>Myrmicinae</taxon>
        <taxon>Mycetomoellerius</taxon>
    </lineage>
</organism>
<reference evidence="9 10" key="1">
    <citation type="submission" date="2015-09" db="EMBL/GenBank/DDBJ databases">
        <title>Trachymyrmex zeteki WGS genome.</title>
        <authorList>
            <person name="Nygaard S."/>
            <person name="Hu H."/>
            <person name="Boomsma J."/>
            <person name="Zhang G."/>
        </authorList>
    </citation>
    <scope>NUCLEOTIDE SEQUENCE [LARGE SCALE GENOMIC DNA]</scope>
    <source>
        <strain evidence="9">Tzet28-1</strain>
        <tissue evidence="9">Whole body</tissue>
    </source>
</reference>
<dbReference type="EC" id="3.1.26.4" evidence="3"/>
<dbReference type="EMBL" id="KQ982567">
    <property type="protein sequence ID" value="KYQ54710.1"/>
    <property type="molecule type" value="Genomic_DNA"/>
</dbReference>
<evidence type="ECO:0000313" key="9">
    <source>
        <dbReference type="EMBL" id="KYQ54710.1"/>
    </source>
</evidence>
<evidence type="ECO:0000259" key="8">
    <source>
        <dbReference type="PROSITE" id="PS50879"/>
    </source>
</evidence>
<dbReference type="InterPro" id="IPR002156">
    <property type="entry name" value="RNaseH_domain"/>
</dbReference>
<dbReference type="AlphaFoldDB" id="A0A151X378"/>
<evidence type="ECO:0000256" key="4">
    <source>
        <dbReference type="ARBA" id="ARBA00022722"/>
    </source>
</evidence>
<dbReference type="PANTHER" id="PTHR10642">
    <property type="entry name" value="RIBONUCLEASE H1"/>
    <property type="match status" value="1"/>
</dbReference>
<dbReference type="GO" id="GO:0043137">
    <property type="term" value="P:DNA replication, removal of RNA primer"/>
    <property type="evidence" value="ECO:0007669"/>
    <property type="project" value="TreeGrafter"/>
</dbReference>
<keyword evidence="6" id="KW-0255">Endonuclease</keyword>
<protein>
    <recommendedName>
        <fullName evidence="3">ribonuclease H</fullName>
        <ecNumber evidence="3">3.1.26.4</ecNumber>
    </recommendedName>
</protein>
<dbReference type="PROSITE" id="PS50879">
    <property type="entry name" value="RNASE_H_1"/>
    <property type="match status" value="1"/>
</dbReference>
<accession>A0A151X378</accession>
<dbReference type="InterPro" id="IPR012337">
    <property type="entry name" value="RNaseH-like_sf"/>
</dbReference>
<evidence type="ECO:0000256" key="5">
    <source>
        <dbReference type="ARBA" id="ARBA00022723"/>
    </source>
</evidence>
<dbReference type="PANTHER" id="PTHR10642:SF26">
    <property type="entry name" value="RIBONUCLEASE H1"/>
    <property type="match status" value="1"/>
</dbReference>
<dbReference type="InterPro" id="IPR050092">
    <property type="entry name" value="RNase_H"/>
</dbReference>
<dbReference type="Gene3D" id="3.30.420.10">
    <property type="entry name" value="Ribonuclease H-like superfamily/Ribonuclease H"/>
    <property type="match status" value="1"/>
</dbReference>
<dbReference type="STRING" id="64791.A0A151X378"/>
<keyword evidence="7" id="KW-0378">Hydrolase</keyword>
<evidence type="ECO:0000256" key="6">
    <source>
        <dbReference type="ARBA" id="ARBA00022759"/>
    </source>
</evidence>
<keyword evidence="4" id="KW-0540">Nuclease</keyword>
<evidence type="ECO:0000313" key="10">
    <source>
        <dbReference type="Proteomes" id="UP000075809"/>
    </source>
</evidence>
<keyword evidence="10" id="KW-1185">Reference proteome</keyword>
<keyword evidence="5" id="KW-0479">Metal-binding</keyword>
<gene>
    <name evidence="9" type="ORF">ALC60_06415</name>
</gene>
<dbReference type="InterPro" id="IPR036397">
    <property type="entry name" value="RNaseH_sf"/>
</dbReference>
<dbReference type="CDD" id="cd09276">
    <property type="entry name" value="Rnase_HI_RT_non_LTR"/>
    <property type="match status" value="1"/>
</dbReference>
<comment type="similarity">
    <text evidence="2">Belongs to the RNase H family.</text>
</comment>
<feature type="domain" description="RNase H type-1" evidence="8">
    <location>
        <begin position="62"/>
        <end position="195"/>
    </location>
</feature>
<dbReference type="GO" id="GO:0003676">
    <property type="term" value="F:nucleic acid binding"/>
    <property type="evidence" value="ECO:0007669"/>
    <property type="project" value="InterPro"/>
</dbReference>
<dbReference type="GO" id="GO:0004523">
    <property type="term" value="F:RNA-DNA hybrid ribonuclease activity"/>
    <property type="evidence" value="ECO:0007669"/>
    <property type="project" value="UniProtKB-EC"/>
</dbReference>
<evidence type="ECO:0000256" key="3">
    <source>
        <dbReference type="ARBA" id="ARBA00012180"/>
    </source>
</evidence>
<evidence type="ECO:0000256" key="1">
    <source>
        <dbReference type="ARBA" id="ARBA00000077"/>
    </source>
</evidence>
<proteinExistence type="inferred from homology"/>
<sequence>MWTYRNTVDCSYILPNFRHSFYYSSVISFSYSSLSTPSLETLDFLPNPCAQSAFDQEFLHLTTESTVFYTDGSKVDHSTYVGAAVFSPQLQAELMYKLFSYTSVFSAEAYAIYNAITISIDLHLRKVTIVTDSRSVLEAVKGTCIRTNNYLILLIRARIEEAENEGTRIQFLWVPSHRGITGNEKADQLAKRAIRHGIEPNFKVLYSDLCAVIKQQIKILETPLCPCGYPQQDILHMIFDCPDFSDGARLLRRVIDRASPSGDRLTKFARAISKPSECLGRLILNFSKSCCRHF</sequence>
<comment type="catalytic activity">
    <reaction evidence="1">
        <text>Endonucleolytic cleavage to 5'-phosphomonoester.</text>
        <dbReference type="EC" id="3.1.26.4"/>
    </reaction>
</comment>
<dbReference type="Pfam" id="PF00075">
    <property type="entry name" value="RNase_H"/>
    <property type="match status" value="1"/>
</dbReference>
<evidence type="ECO:0000256" key="7">
    <source>
        <dbReference type="ARBA" id="ARBA00022801"/>
    </source>
</evidence>
<evidence type="ECO:0000256" key="2">
    <source>
        <dbReference type="ARBA" id="ARBA00005300"/>
    </source>
</evidence>
<dbReference type="GO" id="GO:0046872">
    <property type="term" value="F:metal ion binding"/>
    <property type="evidence" value="ECO:0007669"/>
    <property type="project" value="UniProtKB-KW"/>
</dbReference>
<name>A0A151X378_9HYME</name>
<dbReference type="SUPFAM" id="SSF53098">
    <property type="entry name" value="Ribonuclease H-like"/>
    <property type="match status" value="1"/>
</dbReference>